<feature type="non-terminal residue" evidence="1">
    <location>
        <position position="44"/>
    </location>
</feature>
<accession>X1K0W0</accession>
<dbReference type="EMBL" id="BARU01048988">
    <property type="protein sequence ID" value="GAI00652.1"/>
    <property type="molecule type" value="Genomic_DNA"/>
</dbReference>
<sequence>MDPSSIKCAYRNSFNNIDDIPILLYSYVDNKQKGTKRMIWSENS</sequence>
<reference evidence="1" key="1">
    <citation type="journal article" date="2014" name="Front. Microbiol.">
        <title>High frequency of phylogenetically diverse reductive dehalogenase-homologous genes in deep subseafloor sedimentary metagenomes.</title>
        <authorList>
            <person name="Kawai M."/>
            <person name="Futagami T."/>
            <person name="Toyoda A."/>
            <person name="Takaki Y."/>
            <person name="Nishi S."/>
            <person name="Hori S."/>
            <person name="Arai W."/>
            <person name="Tsubouchi T."/>
            <person name="Morono Y."/>
            <person name="Uchiyama I."/>
            <person name="Ito T."/>
            <person name="Fujiyama A."/>
            <person name="Inagaki F."/>
            <person name="Takami H."/>
        </authorList>
    </citation>
    <scope>NUCLEOTIDE SEQUENCE</scope>
    <source>
        <strain evidence="1">Expedition CK06-06</strain>
    </source>
</reference>
<gene>
    <name evidence="1" type="ORF">S03H2_72447</name>
</gene>
<comment type="caution">
    <text evidence="1">The sequence shown here is derived from an EMBL/GenBank/DDBJ whole genome shotgun (WGS) entry which is preliminary data.</text>
</comment>
<name>X1K0W0_9ZZZZ</name>
<evidence type="ECO:0000313" key="1">
    <source>
        <dbReference type="EMBL" id="GAI00652.1"/>
    </source>
</evidence>
<protein>
    <submittedName>
        <fullName evidence="1">Uncharacterized protein</fullName>
    </submittedName>
</protein>
<proteinExistence type="predicted"/>
<organism evidence="1">
    <name type="scientific">marine sediment metagenome</name>
    <dbReference type="NCBI Taxonomy" id="412755"/>
    <lineage>
        <taxon>unclassified sequences</taxon>
        <taxon>metagenomes</taxon>
        <taxon>ecological metagenomes</taxon>
    </lineage>
</organism>
<dbReference type="AlphaFoldDB" id="X1K0W0"/>